<evidence type="ECO:0000313" key="1">
    <source>
        <dbReference type="EMBL" id="GGW81704.1"/>
    </source>
</evidence>
<gene>
    <name evidence="1" type="ORF">GCM10010383_07100</name>
</gene>
<dbReference type="Proteomes" id="UP000617743">
    <property type="component" value="Unassembled WGS sequence"/>
</dbReference>
<sequence length="86" mass="9456">MSTEQFLVKAFASLLVSIDLTDDDDLDPDVASQIVEPIAAMARDLEPPERAELASLIRTAADSETDPVRQRSMRTLPEDIGLLDEN</sequence>
<accession>A0ABQ2WXU4</accession>
<name>A0ABQ2WXU4_9ACTN</name>
<reference evidence="2" key="1">
    <citation type="journal article" date="2019" name="Int. J. Syst. Evol. Microbiol.">
        <title>The Global Catalogue of Microorganisms (GCM) 10K type strain sequencing project: providing services to taxonomists for standard genome sequencing and annotation.</title>
        <authorList>
            <consortium name="The Broad Institute Genomics Platform"/>
            <consortium name="The Broad Institute Genome Sequencing Center for Infectious Disease"/>
            <person name="Wu L."/>
            <person name="Ma J."/>
        </authorList>
    </citation>
    <scope>NUCLEOTIDE SEQUENCE [LARGE SCALE GENOMIC DNA]</scope>
    <source>
        <strain evidence="2">JCM 4866</strain>
    </source>
</reference>
<evidence type="ECO:0000313" key="2">
    <source>
        <dbReference type="Proteomes" id="UP000617743"/>
    </source>
</evidence>
<proteinExistence type="predicted"/>
<comment type="caution">
    <text evidence="1">The sequence shown here is derived from an EMBL/GenBank/DDBJ whole genome shotgun (WGS) entry which is preliminary data.</text>
</comment>
<organism evidence="1 2">
    <name type="scientific">Streptomyces lomondensis</name>
    <dbReference type="NCBI Taxonomy" id="68229"/>
    <lineage>
        <taxon>Bacteria</taxon>
        <taxon>Bacillati</taxon>
        <taxon>Actinomycetota</taxon>
        <taxon>Actinomycetes</taxon>
        <taxon>Kitasatosporales</taxon>
        <taxon>Streptomycetaceae</taxon>
        <taxon>Streptomyces</taxon>
    </lineage>
</organism>
<protein>
    <submittedName>
        <fullName evidence="1">Uncharacterized protein</fullName>
    </submittedName>
</protein>
<dbReference type="RefSeq" id="WP_190048594.1">
    <property type="nucleotide sequence ID" value="NZ_BMWC01000001.1"/>
</dbReference>
<dbReference type="EMBL" id="BMWC01000001">
    <property type="protein sequence ID" value="GGW81704.1"/>
    <property type="molecule type" value="Genomic_DNA"/>
</dbReference>
<keyword evidence="2" id="KW-1185">Reference proteome</keyword>